<dbReference type="InterPro" id="IPR036390">
    <property type="entry name" value="WH_DNA-bd_sf"/>
</dbReference>
<keyword evidence="7" id="KW-1185">Reference proteome</keyword>
<reference evidence="6 7" key="1">
    <citation type="submission" date="2016-04" db="EMBL/GenBank/DDBJ databases">
        <title>Complete genome sequence and analysis of deep-sea sediment isolate, Amycolatopsis sp. WP1.</title>
        <authorList>
            <person name="Wang H."/>
            <person name="Chen S."/>
            <person name="Wu Q."/>
        </authorList>
    </citation>
    <scope>NUCLEOTIDE SEQUENCE [LARGE SCALE GENOMIC DNA]</scope>
    <source>
        <strain evidence="6 7">WP1</strain>
    </source>
</reference>
<dbReference type="Proteomes" id="UP000250434">
    <property type="component" value="Chromosome"/>
</dbReference>
<dbReference type="GO" id="GO:0032993">
    <property type="term" value="C:protein-DNA complex"/>
    <property type="evidence" value="ECO:0007669"/>
    <property type="project" value="TreeGrafter"/>
</dbReference>
<name>A0A344LHS8_9PSEU</name>
<dbReference type="InterPro" id="IPR036388">
    <property type="entry name" value="WH-like_DNA-bd_sf"/>
</dbReference>
<dbReference type="PANTHER" id="PTHR30346:SF29">
    <property type="entry name" value="LYSR SUBSTRATE-BINDING"/>
    <property type="match status" value="1"/>
</dbReference>
<dbReference type="EMBL" id="CP015163">
    <property type="protein sequence ID" value="AXB47602.1"/>
    <property type="molecule type" value="Genomic_DNA"/>
</dbReference>
<dbReference type="CDD" id="cd08423">
    <property type="entry name" value="PBP2_LTTR_like_6"/>
    <property type="match status" value="1"/>
</dbReference>
<gene>
    <name evidence="6" type="ORF">A4R43_38350</name>
</gene>
<organism evidence="6 7">
    <name type="scientific">Amycolatopsis albispora</name>
    <dbReference type="NCBI Taxonomy" id="1804986"/>
    <lineage>
        <taxon>Bacteria</taxon>
        <taxon>Bacillati</taxon>
        <taxon>Actinomycetota</taxon>
        <taxon>Actinomycetes</taxon>
        <taxon>Pseudonocardiales</taxon>
        <taxon>Pseudonocardiaceae</taxon>
        <taxon>Amycolatopsis</taxon>
    </lineage>
</organism>
<protein>
    <submittedName>
        <fullName evidence="6">LysR family transcriptional regulator</fullName>
    </submittedName>
</protein>
<dbReference type="AlphaFoldDB" id="A0A344LHS8"/>
<evidence type="ECO:0000313" key="6">
    <source>
        <dbReference type="EMBL" id="AXB47602.1"/>
    </source>
</evidence>
<dbReference type="SUPFAM" id="SSF46785">
    <property type="entry name" value="Winged helix' DNA-binding domain"/>
    <property type="match status" value="1"/>
</dbReference>
<keyword evidence="4" id="KW-0804">Transcription</keyword>
<dbReference type="OrthoDB" id="4131546at2"/>
<dbReference type="KEGG" id="aab:A4R43_38350"/>
<comment type="similarity">
    <text evidence="1">Belongs to the LysR transcriptional regulatory family.</text>
</comment>
<proteinExistence type="inferred from homology"/>
<evidence type="ECO:0000313" key="7">
    <source>
        <dbReference type="Proteomes" id="UP000250434"/>
    </source>
</evidence>
<keyword evidence="3" id="KW-0238">DNA-binding</keyword>
<dbReference type="GO" id="GO:0003677">
    <property type="term" value="F:DNA binding"/>
    <property type="evidence" value="ECO:0007669"/>
    <property type="project" value="UniProtKB-KW"/>
</dbReference>
<accession>A0A344LHS8</accession>
<evidence type="ECO:0000256" key="3">
    <source>
        <dbReference type="ARBA" id="ARBA00023125"/>
    </source>
</evidence>
<evidence type="ECO:0000256" key="4">
    <source>
        <dbReference type="ARBA" id="ARBA00023163"/>
    </source>
</evidence>
<dbReference type="GO" id="GO:0003700">
    <property type="term" value="F:DNA-binding transcription factor activity"/>
    <property type="evidence" value="ECO:0007669"/>
    <property type="project" value="InterPro"/>
</dbReference>
<dbReference type="Pfam" id="PF00126">
    <property type="entry name" value="HTH_1"/>
    <property type="match status" value="1"/>
</dbReference>
<dbReference type="PROSITE" id="PS50931">
    <property type="entry name" value="HTH_LYSR"/>
    <property type="match status" value="1"/>
</dbReference>
<dbReference type="Gene3D" id="1.10.10.10">
    <property type="entry name" value="Winged helix-like DNA-binding domain superfamily/Winged helix DNA-binding domain"/>
    <property type="match status" value="1"/>
</dbReference>
<keyword evidence="2" id="KW-0805">Transcription regulation</keyword>
<dbReference type="InterPro" id="IPR005119">
    <property type="entry name" value="LysR_subst-bd"/>
</dbReference>
<evidence type="ECO:0000259" key="5">
    <source>
        <dbReference type="PROSITE" id="PS50931"/>
    </source>
</evidence>
<dbReference type="PANTHER" id="PTHR30346">
    <property type="entry name" value="TRANSCRIPTIONAL DUAL REGULATOR HCAR-RELATED"/>
    <property type="match status" value="1"/>
</dbReference>
<sequence length="304" mass="32365">MLNLERLRVLRAVSATGSVSGAAAQLHVTTSAVSQQLARLEREVGQRLLERNGRGIRLTDAATLLAAHGDRLLAQVEEVEAELARHRGAVAGALSVAAFATAARGLLPGALRALRAEYPALEPRMDEQEPPEAVAGLCRGDVDVAVVQDWPEAPLVLPEGLSRDYLLDDPLDLAVPAGHPLAGRAEVPLPELGAEEWITWTDGQLCHDWLTRTLEAPRIVHTASEHSTQLALVAAGLGVAVLPRLGRGHVPEGVRVVPIHPGPARQVHVLWRTSAARRPAIRAVVTALRESADQVASVPPTLDT</sequence>
<dbReference type="InterPro" id="IPR000847">
    <property type="entry name" value="LysR_HTH_N"/>
</dbReference>
<evidence type="ECO:0000256" key="1">
    <source>
        <dbReference type="ARBA" id="ARBA00009437"/>
    </source>
</evidence>
<dbReference type="FunFam" id="1.10.10.10:FF:000001">
    <property type="entry name" value="LysR family transcriptional regulator"/>
    <property type="match status" value="1"/>
</dbReference>
<dbReference type="RefSeq" id="WP_113696659.1">
    <property type="nucleotide sequence ID" value="NZ_CP015163.1"/>
</dbReference>
<dbReference type="Pfam" id="PF03466">
    <property type="entry name" value="LysR_substrate"/>
    <property type="match status" value="1"/>
</dbReference>
<dbReference type="Gene3D" id="3.40.190.10">
    <property type="entry name" value="Periplasmic binding protein-like II"/>
    <property type="match status" value="2"/>
</dbReference>
<dbReference type="SUPFAM" id="SSF53850">
    <property type="entry name" value="Periplasmic binding protein-like II"/>
    <property type="match status" value="1"/>
</dbReference>
<feature type="domain" description="HTH lysR-type" evidence="5">
    <location>
        <begin position="2"/>
        <end position="59"/>
    </location>
</feature>
<evidence type="ECO:0000256" key="2">
    <source>
        <dbReference type="ARBA" id="ARBA00023015"/>
    </source>
</evidence>